<feature type="region of interest" description="Disordered" evidence="1">
    <location>
        <begin position="97"/>
        <end position="120"/>
    </location>
</feature>
<dbReference type="Gene3D" id="2.40.50.140">
    <property type="entry name" value="Nucleic acid-binding proteins"/>
    <property type="match status" value="1"/>
</dbReference>
<dbReference type="Gramene" id="mRNA:HanXRQr2_Chr13g0610441">
    <property type="protein sequence ID" value="mRNA:HanXRQr2_Chr13g0610441"/>
    <property type="gene ID" value="HanXRQr2_Chr13g0610441"/>
</dbReference>
<reference evidence="2" key="2">
    <citation type="submission" date="2020-06" db="EMBL/GenBank/DDBJ databases">
        <title>Helianthus annuus Genome sequencing and assembly Release 2.</title>
        <authorList>
            <person name="Gouzy J."/>
            <person name="Langlade N."/>
            <person name="Munos S."/>
        </authorList>
    </citation>
    <scope>NUCLEOTIDE SEQUENCE</scope>
    <source>
        <tissue evidence="2">Leaves</tissue>
    </source>
</reference>
<evidence type="ECO:0000256" key="1">
    <source>
        <dbReference type="SAM" id="MobiDB-lite"/>
    </source>
</evidence>
<organism evidence="2 3">
    <name type="scientific">Helianthus annuus</name>
    <name type="common">Common sunflower</name>
    <dbReference type="NCBI Taxonomy" id="4232"/>
    <lineage>
        <taxon>Eukaryota</taxon>
        <taxon>Viridiplantae</taxon>
        <taxon>Streptophyta</taxon>
        <taxon>Embryophyta</taxon>
        <taxon>Tracheophyta</taxon>
        <taxon>Spermatophyta</taxon>
        <taxon>Magnoliopsida</taxon>
        <taxon>eudicotyledons</taxon>
        <taxon>Gunneridae</taxon>
        <taxon>Pentapetalae</taxon>
        <taxon>asterids</taxon>
        <taxon>campanulids</taxon>
        <taxon>Asterales</taxon>
        <taxon>Asteraceae</taxon>
        <taxon>Asteroideae</taxon>
        <taxon>Heliantheae alliance</taxon>
        <taxon>Heliantheae</taxon>
        <taxon>Helianthus</taxon>
    </lineage>
</organism>
<sequence length="120" mass="12967">MSTVVILFDEVAEQLVKRTAKSLVEEQLKDTSIDAPILPSALEALIGTKHTFEIKSQTYYRYGEYESFNCAKIVGPGMDDTDGSVNVVALDLGAIPSGSLKRGSNLPPPTPGTGRKLRKL</sequence>
<dbReference type="EMBL" id="MNCJ02000328">
    <property type="protein sequence ID" value="KAF5775289.1"/>
    <property type="molecule type" value="Genomic_DNA"/>
</dbReference>
<dbReference type="InterPro" id="IPR012340">
    <property type="entry name" value="NA-bd_OB-fold"/>
</dbReference>
<protein>
    <submittedName>
        <fullName evidence="2">Uncharacterized protein</fullName>
    </submittedName>
</protein>
<evidence type="ECO:0000313" key="3">
    <source>
        <dbReference type="Proteomes" id="UP000215914"/>
    </source>
</evidence>
<dbReference type="AlphaFoldDB" id="A0A9K3ELQ3"/>
<dbReference type="Proteomes" id="UP000215914">
    <property type="component" value="Unassembled WGS sequence"/>
</dbReference>
<gene>
    <name evidence="2" type="ORF">HanXRQr2_Chr13g0610441</name>
</gene>
<evidence type="ECO:0000313" key="2">
    <source>
        <dbReference type="EMBL" id="KAF5775289.1"/>
    </source>
</evidence>
<comment type="caution">
    <text evidence="2">The sequence shown here is derived from an EMBL/GenBank/DDBJ whole genome shotgun (WGS) entry which is preliminary data.</text>
</comment>
<keyword evidence="3" id="KW-1185">Reference proteome</keyword>
<proteinExistence type="predicted"/>
<accession>A0A9K3ELQ3</accession>
<name>A0A9K3ELQ3_HELAN</name>
<reference evidence="2" key="1">
    <citation type="journal article" date="2017" name="Nature">
        <title>The sunflower genome provides insights into oil metabolism, flowering and Asterid evolution.</title>
        <authorList>
            <person name="Badouin H."/>
            <person name="Gouzy J."/>
            <person name="Grassa C.J."/>
            <person name="Murat F."/>
            <person name="Staton S.E."/>
            <person name="Cottret L."/>
            <person name="Lelandais-Briere C."/>
            <person name="Owens G.L."/>
            <person name="Carrere S."/>
            <person name="Mayjonade B."/>
            <person name="Legrand L."/>
            <person name="Gill N."/>
            <person name="Kane N.C."/>
            <person name="Bowers J.E."/>
            <person name="Hubner S."/>
            <person name="Bellec A."/>
            <person name="Berard A."/>
            <person name="Berges H."/>
            <person name="Blanchet N."/>
            <person name="Boniface M.C."/>
            <person name="Brunel D."/>
            <person name="Catrice O."/>
            <person name="Chaidir N."/>
            <person name="Claudel C."/>
            <person name="Donnadieu C."/>
            <person name="Faraut T."/>
            <person name="Fievet G."/>
            <person name="Helmstetter N."/>
            <person name="King M."/>
            <person name="Knapp S.J."/>
            <person name="Lai Z."/>
            <person name="Le Paslier M.C."/>
            <person name="Lippi Y."/>
            <person name="Lorenzon L."/>
            <person name="Mandel J.R."/>
            <person name="Marage G."/>
            <person name="Marchand G."/>
            <person name="Marquand E."/>
            <person name="Bret-Mestries E."/>
            <person name="Morien E."/>
            <person name="Nambeesan S."/>
            <person name="Nguyen T."/>
            <person name="Pegot-Espagnet P."/>
            <person name="Pouilly N."/>
            <person name="Raftis F."/>
            <person name="Sallet E."/>
            <person name="Schiex T."/>
            <person name="Thomas J."/>
            <person name="Vandecasteele C."/>
            <person name="Vares D."/>
            <person name="Vear F."/>
            <person name="Vautrin S."/>
            <person name="Crespi M."/>
            <person name="Mangin B."/>
            <person name="Burke J.M."/>
            <person name="Salse J."/>
            <person name="Munos S."/>
            <person name="Vincourt P."/>
            <person name="Rieseberg L.H."/>
            <person name="Langlade N.B."/>
        </authorList>
    </citation>
    <scope>NUCLEOTIDE SEQUENCE</scope>
    <source>
        <tissue evidence="2">Leaves</tissue>
    </source>
</reference>